<keyword evidence="1" id="KW-0067">ATP-binding</keyword>
<comment type="caution">
    <text evidence="1">The sequence shown here is derived from an EMBL/GenBank/DDBJ whole genome shotgun (WGS) entry which is preliminary data.</text>
</comment>
<gene>
    <name evidence="1" type="ORF">G5C66_02885</name>
</gene>
<dbReference type="AlphaFoldDB" id="A0A6M1QV25"/>
<evidence type="ECO:0000313" key="1">
    <source>
        <dbReference type="EMBL" id="NGN91686.1"/>
    </source>
</evidence>
<evidence type="ECO:0000313" key="2">
    <source>
        <dbReference type="Proteomes" id="UP000483261"/>
    </source>
</evidence>
<dbReference type="Gene3D" id="3.40.50.300">
    <property type="entry name" value="P-loop containing nucleotide triphosphate hydrolases"/>
    <property type="match status" value="1"/>
</dbReference>
<dbReference type="EMBL" id="JAALAA010000002">
    <property type="protein sequence ID" value="NGN91686.1"/>
    <property type="molecule type" value="Genomic_DNA"/>
</dbReference>
<dbReference type="Pfam" id="PF13671">
    <property type="entry name" value="AAA_33"/>
    <property type="match status" value="1"/>
</dbReference>
<keyword evidence="2" id="KW-1185">Reference proteome</keyword>
<dbReference type="SUPFAM" id="SSF52540">
    <property type="entry name" value="P-loop containing nucleoside triphosphate hydrolases"/>
    <property type="match status" value="1"/>
</dbReference>
<sequence>MARLILINGMPGVGKSTLARRFAADHPGTLVCDIDLLRTYISGWRDDFIGAGARIRPAALGLIRGYLSEAGDVVLPQLFARVSELERFEQAARDAGAEFVEVMLEAVEDDALLRFHGRDDGSDPWHPIVREIVAESGGDEHLRAYASKLADLVTQRPATKVVPSVAGELEATYDALHAALGGC</sequence>
<organism evidence="1 2">
    <name type="scientific">Nocardioides turkmenicus</name>
    <dbReference type="NCBI Taxonomy" id="2711220"/>
    <lineage>
        <taxon>Bacteria</taxon>
        <taxon>Bacillati</taxon>
        <taxon>Actinomycetota</taxon>
        <taxon>Actinomycetes</taxon>
        <taxon>Propionibacteriales</taxon>
        <taxon>Nocardioidaceae</taxon>
        <taxon>Nocardioides</taxon>
    </lineage>
</organism>
<accession>A0A6M1QV25</accession>
<reference evidence="1 2" key="1">
    <citation type="submission" date="2020-02" db="EMBL/GenBank/DDBJ databases">
        <title>Whole-genome analyses of novel actinobacteria.</title>
        <authorList>
            <person name="Sahin N."/>
        </authorList>
    </citation>
    <scope>NUCLEOTIDE SEQUENCE [LARGE SCALE GENOMIC DNA]</scope>
    <source>
        <strain evidence="1 2">KC13</strain>
    </source>
</reference>
<dbReference type="Proteomes" id="UP000483261">
    <property type="component" value="Unassembled WGS sequence"/>
</dbReference>
<dbReference type="GO" id="GO:0005524">
    <property type="term" value="F:ATP binding"/>
    <property type="evidence" value="ECO:0007669"/>
    <property type="project" value="UniProtKB-KW"/>
</dbReference>
<dbReference type="RefSeq" id="WP_165109453.1">
    <property type="nucleotide sequence ID" value="NZ_JAALAA010000002.1"/>
</dbReference>
<name>A0A6M1QV25_9ACTN</name>
<dbReference type="InterPro" id="IPR027417">
    <property type="entry name" value="P-loop_NTPase"/>
</dbReference>
<proteinExistence type="predicted"/>
<protein>
    <submittedName>
        <fullName evidence="1">ATP-binding protein</fullName>
    </submittedName>
</protein>
<keyword evidence="1" id="KW-0547">Nucleotide-binding</keyword>